<dbReference type="Pfam" id="PF01602">
    <property type="entry name" value="Adaptin_N"/>
    <property type="match status" value="1"/>
</dbReference>
<keyword evidence="4 14" id="KW-0813">Transport</keyword>
<dbReference type="GO" id="GO:0006891">
    <property type="term" value="P:intra-Golgi vesicle-mediated transport"/>
    <property type="evidence" value="ECO:0007669"/>
    <property type="project" value="TreeGrafter"/>
</dbReference>
<evidence type="ECO:0000259" key="15">
    <source>
        <dbReference type="Pfam" id="PF01602"/>
    </source>
</evidence>
<dbReference type="GO" id="GO:0000139">
    <property type="term" value="C:Golgi membrane"/>
    <property type="evidence" value="ECO:0007669"/>
    <property type="project" value="UniProtKB-SubCell"/>
</dbReference>
<dbReference type="Pfam" id="PF14806">
    <property type="entry name" value="Coatomer_b_Cpla"/>
    <property type="match status" value="1"/>
</dbReference>
<dbReference type="GO" id="GO:0005198">
    <property type="term" value="F:structural molecule activity"/>
    <property type="evidence" value="ECO:0007669"/>
    <property type="project" value="InterPro"/>
</dbReference>
<sequence>MTSVEQPCYTLINVSSDTEPYNEMHLKSDLEKGDTDQKVEALKKIIRMILAGERLPPGFLMMIIRYVLPLQDHTAKKLLLIFWEIVPKTTPDGKLLQEMILVCDAYRKDLQHPNEFLRGSTLRFLCKLKEPELLEPLMPSIRACLEHRHSYVRRNAVLAIFTIYRNFEFLIPDAPELISTYLDGEQDMSCKRNAFLMLLHADQDRALSYLSSCLDQVTSFGDILQLVIVELIYKVCHSNPTERSRFIRCIYNLLNSSSAAVRYEAAGTLITLSSAPTAIKAAASCYIDLIIKESDNNVKLIVLDKLVTLGEHPNYNRVLQDLVMDILRVLSSPDLEVRRKTLNLAMELVNSRNIEEMVLFLKKEVSKTLDSEHEDTGKYRQLLVRTLHSCCIKFPDVAATVIPILVEFLSDNNELAAADVLVFVREAIQKFEALRPLIIEKLLEAFKDIKSVKVHRAALWILGEYATSVADIESVIKEVTYTLGEGSFVVAEHRLNQGEVDEKEIENIGNGPVVTTLVTSDGTYATQSAFNTVQKSKKERPPLRQYLMDGDFFIGASLASTLTKLALRFGQLVSAERTNRFDAEVMLIMAGILHLGQSGLPTKSITNDDRDHILLCLKVVSDRSPVIVQIFTDYCRKALNDMLLAKEREEASNQKAKEKTGHKIQTDDPINFIQLETDKGGELGENVFETSLSQALIGGRAAGGDTGLGPNKLDKVTQLTGFSDPVYSEAYVHVNQYDIVLDVLIVNQTNDTLQNCTLELATLGDLKLVEKPQPVVLAPKDFCNIKANVKVASTENGIIFGNIVYDVTGAASDRNVVVLNDIHIDIMDYIVPASCTDTEFMRMWAEFEWENKVTVNTSLTDLNEYLKHLIKSTNMKCLTPEKALSGQCGFMAANMYAKSIFGEDALANLSIEKPFNKPEAPVQGHIRIRAKSQGMALSLGDKINSSQKAGLQTKVAAA</sequence>
<keyword evidence="9 14" id="KW-0333">Golgi apparatus</keyword>
<dbReference type="InterPro" id="IPR011710">
    <property type="entry name" value="Coatomer_bsu_C"/>
</dbReference>
<keyword evidence="6" id="KW-0677">Repeat</keyword>
<organism evidence="18 19">
    <name type="scientific">Sitophilus oryzae</name>
    <name type="common">Rice weevil</name>
    <name type="synonym">Curculio oryzae</name>
    <dbReference type="NCBI Taxonomy" id="7048"/>
    <lineage>
        <taxon>Eukaryota</taxon>
        <taxon>Metazoa</taxon>
        <taxon>Ecdysozoa</taxon>
        <taxon>Arthropoda</taxon>
        <taxon>Hexapoda</taxon>
        <taxon>Insecta</taxon>
        <taxon>Pterygota</taxon>
        <taxon>Neoptera</taxon>
        <taxon>Endopterygota</taxon>
        <taxon>Coleoptera</taxon>
        <taxon>Polyphaga</taxon>
        <taxon>Cucujiformia</taxon>
        <taxon>Curculionidae</taxon>
        <taxon>Dryophthorinae</taxon>
        <taxon>Sitophilus</taxon>
    </lineage>
</organism>
<reference evidence="19" key="1">
    <citation type="submission" date="2025-08" db="UniProtKB">
        <authorList>
            <consortium name="RefSeq"/>
        </authorList>
    </citation>
    <scope>IDENTIFICATION</scope>
    <source>
        <tissue evidence="19">Gonads</tissue>
    </source>
</reference>
<comment type="subcellular location">
    <subcellularLocation>
        <location evidence="14">Cytoplasm</location>
    </subcellularLocation>
    <subcellularLocation>
        <location evidence="1 14">Golgi apparatus membrane</location>
        <topology evidence="1 14">Peripheral membrane protein</topology>
        <orientation evidence="1 14">Cytoplasmic side</orientation>
    </subcellularLocation>
    <subcellularLocation>
        <location evidence="14">Cytoplasmic vesicle</location>
        <location evidence="14">COPI-coated vesicle membrane</location>
        <topology evidence="14">Peripheral membrane protein</topology>
        <orientation evidence="14">Cytoplasmic side</orientation>
    </subcellularLocation>
</comment>
<dbReference type="KEGG" id="soy:115881947"/>
<dbReference type="GO" id="GO:0006888">
    <property type="term" value="P:endoplasmic reticulum to Golgi vesicle-mediated transport"/>
    <property type="evidence" value="ECO:0007669"/>
    <property type="project" value="TreeGrafter"/>
</dbReference>
<evidence type="ECO:0000256" key="14">
    <source>
        <dbReference type="PIRNR" id="PIRNR005727"/>
    </source>
</evidence>
<evidence type="ECO:0000256" key="2">
    <source>
        <dbReference type="ARBA" id="ARBA00011775"/>
    </source>
</evidence>
<dbReference type="CTD" id="32820"/>
<dbReference type="InParanoid" id="A0A6J2XVK0"/>
<keyword evidence="5 14" id="KW-0963">Cytoplasm</keyword>
<dbReference type="Proteomes" id="UP000504635">
    <property type="component" value="Unplaced"/>
</dbReference>
<protein>
    <recommendedName>
        <fullName evidence="3 14">Coatomer subunit beta</fullName>
    </recommendedName>
    <alternativeName>
        <fullName evidence="12 14">Beta-coat protein</fullName>
    </alternativeName>
</protein>
<evidence type="ECO:0000256" key="12">
    <source>
        <dbReference type="ARBA" id="ARBA00030841"/>
    </source>
</evidence>
<name>A0A6J2XVK0_SITOR</name>
<dbReference type="InterPro" id="IPR029446">
    <property type="entry name" value="COPB1_appendage_platform_dom"/>
</dbReference>
<comment type="function">
    <text evidence="13">The coatomer is a cytosolic protein complex that binds to dilysine motifs and reversibly associates with Golgi non-clathrin-coated vesicles, which further mediate biosynthetic protein transport from the ER, via the Golgi up to the trans Golgi network. Coatomer complex is required for budding from Golgi membranes, and is essential for the retrograde Golgi-to-ER transport of dilysine-tagged proteins. Required for limiting lipid storage in lipid droplets.</text>
</comment>
<evidence type="ECO:0000256" key="13">
    <source>
        <dbReference type="ARBA" id="ARBA00058599"/>
    </source>
</evidence>
<evidence type="ECO:0000256" key="9">
    <source>
        <dbReference type="ARBA" id="ARBA00023034"/>
    </source>
</evidence>
<dbReference type="OrthoDB" id="10261439at2759"/>
<evidence type="ECO:0000256" key="1">
    <source>
        <dbReference type="ARBA" id="ARBA00004255"/>
    </source>
</evidence>
<feature type="domain" description="Coatomer beta subunit appendage platform" evidence="17">
    <location>
        <begin position="813"/>
        <end position="943"/>
    </location>
</feature>
<dbReference type="PIRSF" id="PIRSF005727">
    <property type="entry name" value="Coatomer_beta_subunit"/>
    <property type="match status" value="1"/>
</dbReference>
<dbReference type="FunFam" id="1.25.10.10:FF:000311">
    <property type="entry name" value="Coatomer subunit beta"/>
    <property type="match status" value="1"/>
</dbReference>
<evidence type="ECO:0000256" key="8">
    <source>
        <dbReference type="ARBA" id="ARBA00022927"/>
    </source>
</evidence>
<evidence type="ECO:0000256" key="4">
    <source>
        <dbReference type="ARBA" id="ARBA00022448"/>
    </source>
</evidence>
<keyword evidence="11 14" id="KW-0968">Cytoplasmic vesicle</keyword>
<evidence type="ECO:0000256" key="5">
    <source>
        <dbReference type="ARBA" id="ARBA00022490"/>
    </source>
</evidence>
<dbReference type="InterPro" id="IPR016024">
    <property type="entry name" value="ARM-type_fold"/>
</dbReference>
<dbReference type="PANTHER" id="PTHR10635">
    <property type="entry name" value="COATOMER SUBUNIT BETA"/>
    <property type="match status" value="1"/>
</dbReference>
<feature type="domain" description="Coatomer beta subunit C-terminal" evidence="16">
    <location>
        <begin position="667"/>
        <end position="806"/>
    </location>
</feature>
<evidence type="ECO:0000256" key="10">
    <source>
        <dbReference type="ARBA" id="ARBA00023136"/>
    </source>
</evidence>
<keyword evidence="10 14" id="KW-0472">Membrane</keyword>
<accession>A0A6J2XVK0</accession>
<dbReference type="GO" id="GO:0030126">
    <property type="term" value="C:COPI vesicle coat"/>
    <property type="evidence" value="ECO:0007669"/>
    <property type="project" value="InterPro"/>
</dbReference>
<evidence type="ECO:0000256" key="11">
    <source>
        <dbReference type="ARBA" id="ARBA00023329"/>
    </source>
</evidence>
<evidence type="ECO:0000256" key="3">
    <source>
        <dbReference type="ARBA" id="ARBA00017024"/>
    </source>
</evidence>
<dbReference type="InterPro" id="IPR002553">
    <property type="entry name" value="Clathrin/coatomer_adapt-like_N"/>
</dbReference>
<comment type="subunit">
    <text evidence="2 14">Oligomeric complex that consists of at least the alpha, beta, beta', gamma, delta, epsilon and zeta subunits.</text>
</comment>
<dbReference type="Gene3D" id="1.25.10.10">
    <property type="entry name" value="Leucine-rich Repeat Variant"/>
    <property type="match status" value="1"/>
</dbReference>
<evidence type="ECO:0000259" key="17">
    <source>
        <dbReference type="Pfam" id="PF14806"/>
    </source>
</evidence>
<evidence type="ECO:0000256" key="7">
    <source>
        <dbReference type="ARBA" id="ARBA00022892"/>
    </source>
</evidence>
<feature type="domain" description="Clathrin/coatomer adaptor adaptin-like N-terminal" evidence="15">
    <location>
        <begin position="20"/>
        <end position="488"/>
    </location>
</feature>
<keyword evidence="18" id="KW-1185">Reference proteome</keyword>
<evidence type="ECO:0000259" key="16">
    <source>
        <dbReference type="Pfam" id="PF07718"/>
    </source>
</evidence>
<dbReference type="GeneID" id="115881947"/>
<dbReference type="Pfam" id="PF07718">
    <property type="entry name" value="Coatamer_beta_C"/>
    <property type="match status" value="1"/>
</dbReference>
<keyword evidence="8 14" id="KW-0653">Protein transport</keyword>
<dbReference type="PANTHER" id="PTHR10635:SF0">
    <property type="entry name" value="COATOMER SUBUNIT BETA"/>
    <property type="match status" value="1"/>
</dbReference>
<dbReference type="InterPro" id="IPR016460">
    <property type="entry name" value="COPB1"/>
</dbReference>
<evidence type="ECO:0000256" key="6">
    <source>
        <dbReference type="ARBA" id="ARBA00022737"/>
    </source>
</evidence>
<dbReference type="FunCoup" id="A0A6J2XVK0">
    <property type="interactions" value="2350"/>
</dbReference>
<evidence type="ECO:0000313" key="19">
    <source>
        <dbReference type="RefSeq" id="XP_030755553.1"/>
    </source>
</evidence>
<dbReference type="SUPFAM" id="SSF48371">
    <property type="entry name" value="ARM repeat"/>
    <property type="match status" value="1"/>
</dbReference>
<dbReference type="GO" id="GO:0006886">
    <property type="term" value="P:intracellular protein transport"/>
    <property type="evidence" value="ECO:0007669"/>
    <property type="project" value="InterPro"/>
</dbReference>
<gene>
    <name evidence="19" type="primary">LOC115881947</name>
</gene>
<dbReference type="RefSeq" id="XP_030755553.1">
    <property type="nucleotide sequence ID" value="XM_030899693.1"/>
</dbReference>
<evidence type="ECO:0000313" key="18">
    <source>
        <dbReference type="Proteomes" id="UP000504635"/>
    </source>
</evidence>
<keyword evidence="7 14" id="KW-0931">ER-Golgi transport</keyword>
<proteinExistence type="predicted"/>
<dbReference type="InterPro" id="IPR011989">
    <property type="entry name" value="ARM-like"/>
</dbReference>
<dbReference type="AlphaFoldDB" id="A0A6J2XVK0"/>